<evidence type="ECO:0000313" key="1">
    <source>
        <dbReference type="EMBL" id="CBI42206.1"/>
    </source>
</evidence>
<reference evidence="1 2" key="1">
    <citation type="journal article" date="2011" name="Int. J. Syst. Evol. Microbiol.">
        <title>Relationship of Bacillus amyloliquefaciens clades associated with strains DSM 7T and FZB42T: a proposal for Bacillus amyloliquefaciens subsp. amyloliquefaciens subsp. nov. and Bacillus amyloliquefaciens subsp. plantarum subsp. nov. based on complete genome sequence comparisons.</title>
        <authorList>
            <person name="Borriss R."/>
            <person name="Chen X.H."/>
            <person name="Rueckert C."/>
            <person name="Blom J."/>
            <person name="Becker A."/>
            <person name="Baumgarth B."/>
            <person name="Fan B."/>
            <person name="Pukall R."/>
            <person name="Schumann P."/>
            <person name="Sproer C."/>
            <person name="Junge H."/>
            <person name="Vater J."/>
            <person name="Puhler A."/>
            <person name="Klenk H.P."/>
        </authorList>
    </citation>
    <scope>NUCLEOTIDE SEQUENCE [LARGE SCALE GENOMIC DNA]</scope>
    <source>
        <strain evidence="2">DSM 7</strain>
    </source>
</reference>
<gene>
    <name evidence="1" type="ordered locus">BAMF_1080</name>
</gene>
<sequence length="79" mass="8984">MEDFKFFIRISFYKGGDVMGQFVLTAFHASGETLLNERIEAENEAEAKAAGEALLKEKKLENNTHRLVNEAGKLILFHR</sequence>
<keyword evidence="2" id="KW-1185">Reference proteome</keyword>
<proteinExistence type="predicted"/>
<dbReference type="Pfam" id="PF14120">
    <property type="entry name" value="YhzD"/>
    <property type="match status" value="1"/>
</dbReference>
<dbReference type="InterPro" id="IPR025544">
    <property type="entry name" value="YhzD"/>
</dbReference>
<name>A0A9P1JGC3_BACAS</name>
<evidence type="ECO:0008006" key="3">
    <source>
        <dbReference type="Google" id="ProtNLM"/>
    </source>
</evidence>
<dbReference type="Proteomes" id="UP000006562">
    <property type="component" value="Chromosome"/>
</dbReference>
<accession>A0A9P1JGC3</accession>
<dbReference type="KEGG" id="bao:BAMF_1080"/>
<protein>
    <recommendedName>
        <fullName evidence="3">YhzD-like protein</fullName>
    </recommendedName>
</protein>
<organism evidence="1 2">
    <name type="scientific">Bacillus amyloliquefaciens (strain ATCC 23350 / DSM 7 / BCRC 11601 / CCUG 28519 / NBRC 15535 / NRRL B-14393 / F)</name>
    <dbReference type="NCBI Taxonomy" id="692420"/>
    <lineage>
        <taxon>Bacteria</taxon>
        <taxon>Bacillati</taxon>
        <taxon>Bacillota</taxon>
        <taxon>Bacilli</taxon>
        <taxon>Bacillales</taxon>
        <taxon>Bacillaceae</taxon>
        <taxon>Bacillus</taxon>
        <taxon>Bacillus amyloliquefaciens group</taxon>
    </lineage>
</organism>
<reference evidence="2" key="2">
    <citation type="journal article" date="2011" name="J. Biotechnol.">
        <title>Genome sequence of B. amyloliquefaciens type strain DSM7(T) reveals differences to plant-associated B. amyloliquefaciens FZB42.</title>
        <authorList>
            <person name="Ruckert C."/>
            <person name="Blom J."/>
            <person name="Chen X."/>
            <person name="Reva O."/>
            <person name="Borriss R."/>
        </authorList>
    </citation>
    <scope>NUCLEOTIDE SEQUENCE [LARGE SCALE GENOMIC DNA]</scope>
    <source>
        <strain evidence="2">DSM 7</strain>
    </source>
</reference>
<dbReference type="AlphaFoldDB" id="A0A9P1JGC3"/>
<evidence type="ECO:0000313" key="2">
    <source>
        <dbReference type="Proteomes" id="UP000006562"/>
    </source>
</evidence>
<dbReference type="EMBL" id="FN597644">
    <property type="protein sequence ID" value="CBI42206.1"/>
    <property type="molecule type" value="Genomic_DNA"/>
</dbReference>